<dbReference type="EMBL" id="NPHW01003915">
    <property type="protein sequence ID" value="OXV08742.1"/>
    <property type="molecule type" value="Genomic_DNA"/>
</dbReference>
<dbReference type="OrthoDB" id="2923349at2759"/>
<accession>A0A232LX91</accession>
<dbReference type="Pfam" id="PF14021">
    <property type="entry name" value="TNT"/>
    <property type="match status" value="1"/>
</dbReference>
<dbReference type="PANTHER" id="PTHR42059">
    <property type="entry name" value="TNT DOMAIN-CONTAINING PROTEIN"/>
    <property type="match status" value="1"/>
</dbReference>
<dbReference type="InterPro" id="IPR053024">
    <property type="entry name" value="Fungal_surface_NADase"/>
</dbReference>
<proteinExistence type="predicted"/>
<protein>
    <recommendedName>
        <fullName evidence="3">TNT domain-containing protein</fullName>
    </recommendedName>
</protein>
<organism evidence="4 5">
    <name type="scientific">Elaphomyces granulatus</name>
    <dbReference type="NCBI Taxonomy" id="519963"/>
    <lineage>
        <taxon>Eukaryota</taxon>
        <taxon>Fungi</taxon>
        <taxon>Dikarya</taxon>
        <taxon>Ascomycota</taxon>
        <taxon>Pezizomycotina</taxon>
        <taxon>Eurotiomycetes</taxon>
        <taxon>Eurotiomycetidae</taxon>
        <taxon>Eurotiales</taxon>
        <taxon>Elaphomycetaceae</taxon>
        <taxon>Elaphomyces</taxon>
    </lineage>
</organism>
<dbReference type="InterPro" id="IPR025331">
    <property type="entry name" value="TNT"/>
</dbReference>
<name>A0A232LX91_9EURO</name>
<feature type="chain" id="PRO_5012353296" description="TNT domain-containing protein" evidence="2">
    <location>
        <begin position="24"/>
        <end position="243"/>
    </location>
</feature>
<gene>
    <name evidence="4" type="ORF">Egran_03495</name>
</gene>
<feature type="signal peptide" evidence="2">
    <location>
        <begin position="1"/>
        <end position="23"/>
    </location>
</feature>
<evidence type="ECO:0000259" key="3">
    <source>
        <dbReference type="Pfam" id="PF14021"/>
    </source>
</evidence>
<feature type="domain" description="TNT" evidence="3">
    <location>
        <begin position="123"/>
        <end position="215"/>
    </location>
</feature>
<feature type="compositionally biased region" description="Basic and acidic residues" evidence="1">
    <location>
        <begin position="216"/>
        <end position="227"/>
    </location>
</feature>
<dbReference type="AlphaFoldDB" id="A0A232LX91"/>
<dbReference type="GO" id="GO:0050135">
    <property type="term" value="F:NADP+ nucleosidase activity"/>
    <property type="evidence" value="ECO:0007669"/>
    <property type="project" value="InterPro"/>
</dbReference>
<comment type="caution">
    <text evidence="4">The sequence shown here is derived from an EMBL/GenBank/DDBJ whole genome shotgun (WGS) entry which is preliminary data.</text>
</comment>
<keyword evidence="2" id="KW-0732">Signal</keyword>
<feature type="region of interest" description="Disordered" evidence="1">
    <location>
        <begin position="216"/>
        <end position="243"/>
    </location>
</feature>
<evidence type="ECO:0000313" key="4">
    <source>
        <dbReference type="EMBL" id="OXV08742.1"/>
    </source>
</evidence>
<dbReference type="PANTHER" id="PTHR42059:SF1">
    <property type="entry name" value="TNT DOMAIN-CONTAINING PROTEIN"/>
    <property type="match status" value="1"/>
</dbReference>
<reference evidence="4 5" key="1">
    <citation type="journal article" date="2015" name="Environ. Microbiol.">
        <title>Metagenome sequence of Elaphomyces granulatus from sporocarp tissue reveals Ascomycota ectomycorrhizal fingerprints of genome expansion and a Proteobacteria-rich microbiome.</title>
        <authorList>
            <person name="Quandt C.A."/>
            <person name="Kohler A."/>
            <person name="Hesse C.N."/>
            <person name="Sharpton T.J."/>
            <person name="Martin F."/>
            <person name="Spatafora J.W."/>
        </authorList>
    </citation>
    <scope>NUCLEOTIDE SEQUENCE [LARGE SCALE GENOMIC DNA]</scope>
    <source>
        <strain evidence="4 5">OSC145934</strain>
    </source>
</reference>
<evidence type="ECO:0000256" key="1">
    <source>
        <dbReference type="SAM" id="MobiDB-lite"/>
    </source>
</evidence>
<sequence>MSSLRQSAYVLFASVLLPLLALSQSNNSTTIDNVKLPSRCLSDPCKGITFSNTTYVCGDSRLGPVKLPTKFPLSTELRTYARFGDLCPYEFLQKWAPSGNYSYPLAKGFVMNTNGVAIQGNATLPVGQKLDRFGSKYGTFLAPLGAPYIERSLPPSNLDTSDGQYPNNYHVYQVAKPLVVALGPIASWFEQPGMGTQFMAYKAVNALLSDGSLTELSRDDYDNKSEYADDYTPGPTSKRRGRS</sequence>
<dbReference type="Proteomes" id="UP000243515">
    <property type="component" value="Unassembled WGS sequence"/>
</dbReference>
<evidence type="ECO:0000313" key="5">
    <source>
        <dbReference type="Proteomes" id="UP000243515"/>
    </source>
</evidence>
<evidence type="ECO:0000256" key="2">
    <source>
        <dbReference type="SAM" id="SignalP"/>
    </source>
</evidence>
<keyword evidence="5" id="KW-1185">Reference proteome</keyword>